<dbReference type="RefSeq" id="WP_184192845.1">
    <property type="nucleotide sequence ID" value="NZ_JACHGW010000001.1"/>
</dbReference>
<evidence type="ECO:0000313" key="4">
    <source>
        <dbReference type="Proteomes" id="UP000520814"/>
    </source>
</evidence>
<evidence type="ECO:0000256" key="2">
    <source>
        <dbReference type="SAM" id="SignalP"/>
    </source>
</evidence>
<name>A0A7W9W5N0_ARMRO</name>
<reference evidence="3 4" key="1">
    <citation type="submission" date="2020-08" db="EMBL/GenBank/DDBJ databases">
        <title>Genomic Encyclopedia of Type Strains, Phase IV (KMG-IV): sequencing the most valuable type-strain genomes for metagenomic binning, comparative biology and taxonomic classification.</title>
        <authorList>
            <person name="Goeker M."/>
        </authorList>
    </citation>
    <scope>NUCLEOTIDE SEQUENCE [LARGE SCALE GENOMIC DNA]</scope>
    <source>
        <strain evidence="3 4">DSM 23562</strain>
    </source>
</reference>
<accession>A0A7W9W5N0</accession>
<dbReference type="Proteomes" id="UP000520814">
    <property type="component" value="Unassembled WGS sequence"/>
</dbReference>
<feature type="compositionally biased region" description="Gly residues" evidence="1">
    <location>
        <begin position="200"/>
        <end position="273"/>
    </location>
</feature>
<proteinExistence type="predicted"/>
<evidence type="ECO:0000313" key="3">
    <source>
        <dbReference type="EMBL" id="MBB6049231.1"/>
    </source>
</evidence>
<comment type="caution">
    <text evidence="3">The sequence shown here is derived from an EMBL/GenBank/DDBJ whole genome shotgun (WGS) entry which is preliminary data.</text>
</comment>
<protein>
    <submittedName>
        <fullName evidence="3">Uncharacterized protein</fullName>
    </submittedName>
</protein>
<dbReference type="AlphaFoldDB" id="A0A7W9W5N0"/>
<feature type="chain" id="PRO_5030636196" evidence="2">
    <location>
        <begin position="22"/>
        <end position="611"/>
    </location>
</feature>
<feature type="signal peptide" evidence="2">
    <location>
        <begin position="1"/>
        <end position="21"/>
    </location>
</feature>
<dbReference type="EMBL" id="JACHGW010000001">
    <property type="protein sequence ID" value="MBB6049231.1"/>
    <property type="molecule type" value="Genomic_DNA"/>
</dbReference>
<gene>
    <name evidence="3" type="ORF">HNQ39_000993</name>
</gene>
<evidence type="ECO:0000256" key="1">
    <source>
        <dbReference type="SAM" id="MobiDB-lite"/>
    </source>
</evidence>
<keyword evidence="2" id="KW-0732">Signal</keyword>
<keyword evidence="4" id="KW-1185">Reference proteome</keyword>
<organism evidence="3 4">
    <name type="scientific">Armatimonas rosea</name>
    <dbReference type="NCBI Taxonomy" id="685828"/>
    <lineage>
        <taxon>Bacteria</taxon>
        <taxon>Bacillati</taxon>
        <taxon>Armatimonadota</taxon>
        <taxon>Armatimonadia</taxon>
        <taxon>Armatimonadales</taxon>
        <taxon>Armatimonadaceae</taxon>
        <taxon>Armatimonas</taxon>
    </lineage>
</organism>
<sequence length="611" mass="62691">MQSKALGTLLATLGVAAISWAQQVPFQVAGPQNGATVRETVKIRIPRMSLEGVKYLSLGVDGKFRAGVMVPAPGQKVETDLIQMDKAGMMVTLLWNTKAKVKDESSQQVFDGVDDGPHTLELIAYDASNKKLGKQTLTLTVNNRGDLRMPADGIALAYRFAVGEQSQYKQRTDLEYVNDVKTPENTIVTQRRSGYYSQGRGQGGFSGGGGGLDGGEGGFPGSGKGGGMSGSGMPGGMMGSGGMQGRRGGGSGSLGMPGGGMSGSGMPGGMMPGGGSGMPGGMMPGGMMGGGMPGGMMGGGGGSNPFDNMPVGAYRIPVQTVKANYIRTTEDRINASDFFIRDKVQDGTIVSPAGGAARLQDIYDFKSRYRTVASSGKVLDHGIANGARPGAYVALPMIELGGKRRIGQKWTTMAPILLEWATLDTPTQVPCTNVLEGLEWESGYQCAKIHQTYNAKANVQIFGGAGKIQGAKIKMDRIIWFSYKAGKIIKTETVTEVEGDTPSDILSAMVPQAGVGGGMGGGMMGGGGLDGEGMGGMMMGSGFPGGGGKGGGMMPGGMMPGGGGDASGFGGMQGGQQMEAPKVPAKFRSTTVVELVVAPPVVKTASATTTK</sequence>
<feature type="region of interest" description="Disordered" evidence="1">
    <location>
        <begin position="190"/>
        <end position="273"/>
    </location>
</feature>